<dbReference type="AlphaFoldDB" id="A0A564Y336"/>
<sequence length="61" mass="6730">MESSMPRVVPAQLVSEPTVPKQQSVPKSCVCYHRANQICCLNRQKEGCCTFASTRTPKSST</sequence>
<organism evidence="1 2">
    <name type="scientific">Hymenolepis diminuta</name>
    <name type="common">Rat tapeworm</name>
    <dbReference type="NCBI Taxonomy" id="6216"/>
    <lineage>
        <taxon>Eukaryota</taxon>
        <taxon>Metazoa</taxon>
        <taxon>Spiralia</taxon>
        <taxon>Lophotrochozoa</taxon>
        <taxon>Platyhelminthes</taxon>
        <taxon>Cestoda</taxon>
        <taxon>Eucestoda</taxon>
        <taxon>Cyclophyllidea</taxon>
        <taxon>Hymenolepididae</taxon>
        <taxon>Hymenolepis</taxon>
    </lineage>
</organism>
<protein>
    <submittedName>
        <fullName evidence="1">Uncharacterized protein</fullName>
    </submittedName>
</protein>
<accession>A0A564Y336</accession>
<dbReference type="EMBL" id="CABIJS010000066">
    <property type="protein sequence ID" value="VUZ41687.1"/>
    <property type="molecule type" value="Genomic_DNA"/>
</dbReference>
<reference evidence="1 2" key="1">
    <citation type="submission" date="2019-07" db="EMBL/GenBank/DDBJ databases">
        <authorList>
            <person name="Jastrzebski P J."/>
            <person name="Paukszto L."/>
            <person name="Jastrzebski P J."/>
        </authorList>
    </citation>
    <scope>NUCLEOTIDE SEQUENCE [LARGE SCALE GENOMIC DNA]</scope>
    <source>
        <strain evidence="1 2">WMS-il1</strain>
    </source>
</reference>
<name>A0A564Y336_HYMDI</name>
<proteinExistence type="predicted"/>
<evidence type="ECO:0000313" key="1">
    <source>
        <dbReference type="EMBL" id="VUZ41687.1"/>
    </source>
</evidence>
<evidence type="ECO:0000313" key="2">
    <source>
        <dbReference type="Proteomes" id="UP000321570"/>
    </source>
</evidence>
<gene>
    <name evidence="1" type="ORF">WMSIL1_LOCUS2528</name>
</gene>
<dbReference type="Proteomes" id="UP000321570">
    <property type="component" value="Unassembled WGS sequence"/>
</dbReference>
<keyword evidence="2" id="KW-1185">Reference proteome</keyword>